<dbReference type="Proteomes" id="UP000762676">
    <property type="component" value="Unassembled WGS sequence"/>
</dbReference>
<evidence type="ECO:0000313" key="3">
    <source>
        <dbReference type="Proteomes" id="UP000762676"/>
    </source>
</evidence>
<organism evidence="2 3">
    <name type="scientific">Elysia marginata</name>
    <dbReference type="NCBI Taxonomy" id="1093978"/>
    <lineage>
        <taxon>Eukaryota</taxon>
        <taxon>Metazoa</taxon>
        <taxon>Spiralia</taxon>
        <taxon>Lophotrochozoa</taxon>
        <taxon>Mollusca</taxon>
        <taxon>Gastropoda</taxon>
        <taxon>Heterobranchia</taxon>
        <taxon>Euthyneura</taxon>
        <taxon>Panpulmonata</taxon>
        <taxon>Sacoglossa</taxon>
        <taxon>Placobranchoidea</taxon>
        <taxon>Plakobranchidae</taxon>
        <taxon>Elysia</taxon>
    </lineage>
</organism>
<gene>
    <name evidence="2" type="ORF">ElyMa_005771900</name>
</gene>
<evidence type="ECO:0000313" key="2">
    <source>
        <dbReference type="EMBL" id="GFR75193.1"/>
    </source>
</evidence>
<proteinExistence type="predicted"/>
<dbReference type="AlphaFoldDB" id="A0AAV4FPF5"/>
<keyword evidence="3" id="KW-1185">Reference proteome</keyword>
<keyword evidence="2" id="KW-0808">Transferase</keyword>
<accession>A0AAV4FPF5</accession>
<name>A0AAV4FPF5_9GAST</name>
<comment type="caution">
    <text evidence="2">The sequence shown here is derived from an EMBL/GenBank/DDBJ whole genome shotgun (WGS) entry which is preliminary data.</text>
</comment>
<reference evidence="2 3" key="1">
    <citation type="journal article" date="2021" name="Elife">
        <title>Chloroplast acquisition without the gene transfer in kleptoplastic sea slugs, Plakobranchus ocellatus.</title>
        <authorList>
            <person name="Maeda T."/>
            <person name="Takahashi S."/>
            <person name="Yoshida T."/>
            <person name="Shimamura S."/>
            <person name="Takaki Y."/>
            <person name="Nagai Y."/>
            <person name="Toyoda A."/>
            <person name="Suzuki Y."/>
            <person name="Arimoto A."/>
            <person name="Ishii H."/>
            <person name="Satoh N."/>
            <person name="Nishiyama T."/>
            <person name="Hasebe M."/>
            <person name="Maruyama T."/>
            <person name="Minagawa J."/>
            <person name="Obokata J."/>
            <person name="Shigenobu S."/>
        </authorList>
    </citation>
    <scope>NUCLEOTIDE SEQUENCE [LARGE SCALE GENOMIC DNA]</scope>
</reference>
<evidence type="ECO:0000256" key="1">
    <source>
        <dbReference type="SAM" id="MobiDB-lite"/>
    </source>
</evidence>
<feature type="compositionally biased region" description="Polar residues" evidence="1">
    <location>
        <begin position="1"/>
        <end position="17"/>
    </location>
</feature>
<sequence length="237" mass="27363">MKSNQTTNYVHKNSNHPPTIIKNIPSNIAKRLSTNSKNKETFEATTTPYKEALRKSCLPNIKQIITAHNRKVLLTSQNVEESKNKPGNQCNCRKKQDCPVEGECLKENVIYQAIVEEKETKTTETYIGLTQNTFKTRYNLHLSTFRLSHKRKSTSLSDHIWRIKDRNNSFKITWNILTQTKRVQAGNDRCDLCTTEKLFILTNKHASSLNIKTEILNKCPHKIIFYAPCRGNTAQRK</sequence>
<keyword evidence="2" id="KW-0418">Kinase</keyword>
<feature type="region of interest" description="Disordered" evidence="1">
    <location>
        <begin position="1"/>
        <end position="21"/>
    </location>
</feature>
<dbReference type="EMBL" id="BMAT01011575">
    <property type="protein sequence ID" value="GFR75193.1"/>
    <property type="molecule type" value="Genomic_DNA"/>
</dbReference>
<protein>
    <submittedName>
        <fullName evidence="2">Inositol hexakisphosphate and diphosphoinositol-pentakisphosphate kinase 2</fullName>
    </submittedName>
</protein>
<dbReference type="GO" id="GO:0016301">
    <property type="term" value="F:kinase activity"/>
    <property type="evidence" value="ECO:0007669"/>
    <property type="project" value="UniProtKB-KW"/>
</dbReference>